<protein>
    <recommendedName>
        <fullName evidence="2">Secretion system C-terminal sorting domain-containing protein</fullName>
    </recommendedName>
</protein>
<gene>
    <name evidence="3" type="ordered locus">Fisuc_1222</name>
</gene>
<dbReference type="InterPro" id="IPR026444">
    <property type="entry name" value="Secre_tail"/>
</dbReference>
<evidence type="ECO:0000313" key="4">
    <source>
        <dbReference type="Proteomes" id="UP000001497"/>
    </source>
</evidence>
<reference evidence="3" key="1">
    <citation type="submission" date="2009-10" db="EMBL/GenBank/DDBJ databases">
        <title>Complete sequence of Fibrobacter succinogenes subsp. succinogenes S85.</title>
        <authorList>
            <consortium name="US DOE Joint Genome Institute"/>
            <person name="Lucas S."/>
            <person name="Copeland A."/>
            <person name="Lapidus A."/>
            <person name="Glavina del Rio T."/>
            <person name="Tice H."/>
            <person name="Bruce D."/>
            <person name="Goodwin L."/>
            <person name="Pitluck S."/>
            <person name="Chertkov O."/>
            <person name="Detter J.C."/>
            <person name="Han C."/>
            <person name="Tapia R."/>
            <person name="Larimer F."/>
            <person name="Land M."/>
            <person name="Hauser L."/>
            <person name="Kyrpides N."/>
            <person name="Mikhailova N."/>
            <person name="Weimer P.J."/>
            <person name="Stevenson D.M."/>
            <person name="Boyum J."/>
            <person name="Brumm P.I."/>
            <person name="Mead D."/>
        </authorList>
    </citation>
    <scope>NUCLEOTIDE SEQUENCE [LARGE SCALE GENOMIC DNA]</scope>
    <source>
        <strain evidence="3">S85</strain>
    </source>
</reference>
<sequence length="334" mass="35107">MNKSFVAATALLSVSAAFAGEFKTWYGDDYQIQTGLENETKTQGYWFSYDDHEDGGESKIIWPGSIEIGNSQFADALDPVIEHCGGICGTAALSKGALTYNPFAGIGFNVAGEDASGNPVAGDASAWGGICITYSASAAPSLELGLGDFDATIGYANPSFSLPRAAVGVAHKVIPWSGFTQPSWYKGTTKISGEEAAKQLVSVKFKMQAQPGMYDFNICAIGPYDGTCPMCCGGACPPGYNVAFGYDNPDKYYLAINSSRGPSNAKAILWGRNLGIFGVNSAATVEVKNIQGQVVAKGSIDNGSTLDLSSLNVGVYMVHVIGKSVNFVDKIVLR</sequence>
<dbReference type="NCBIfam" id="TIGR04183">
    <property type="entry name" value="Por_Secre_tail"/>
    <property type="match status" value="1"/>
</dbReference>
<accession>A0ABM5LGX8</accession>
<dbReference type="EMBL" id="CP001792">
    <property type="protein sequence ID" value="ACX74825.1"/>
    <property type="molecule type" value="Genomic_DNA"/>
</dbReference>
<feature type="chain" id="PRO_5046568609" description="Secretion system C-terminal sorting domain-containing protein" evidence="1">
    <location>
        <begin position="20"/>
        <end position="334"/>
    </location>
</feature>
<evidence type="ECO:0000313" key="3">
    <source>
        <dbReference type="EMBL" id="ACX74825.1"/>
    </source>
</evidence>
<evidence type="ECO:0000259" key="2">
    <source>
        <dbReference type="Pfam" id="PF18962"/>
    </source>
</evidence>
<dbReference type="RefSeq" id="WP_015731953.1">
    <property type="nucleotide sequence ID" value="NC_013410.1"/>
</dbReference>
<name>A0ABM5LGX8_FIBSS</name>
<keyword evidence="1" id="KW-0732">Signal</keyword>
<proteinExistence type="predicted"/>
<dbReference type="Proteomes" id="UP000001497">
    <property type="component" value="Chromosome"/>
</dbReference>
<feature type="signal peptide" evidence="1">
    <location>
        <begin position="1"/>
        <end position="19"/>
    </location>
</feature>
<organism evidence="3 4">
    <name type="scientific">Fibrobacter succinogenes (strain ATCC 19169 / S85)</name>
    <dbReference type="NCBI Taxonomy" id="59374"/>
    <lineage>
        <taxon>Bacteria</taxon>
        <taxon>Pseudomonadati</taxon>
        <taxon>Fibrobacterota</taxon>
        <taxon>Fibrobacteria</taxon>
        <taxon>Fibrobacterales</taxon>
        <taxon>Fibrobacteraceae</taxon>
        <taxon>Fibrobacter</taxon>
    </lineage>
</organism>
<keyword evidence="4" id="KW-1185">Reference proteome</keyword>
<evidence type="ECO:0000256" key="1">
    <source>
        <dbReference type="SAM" id="SignalP"/>
    </source>
</evidence>
<dbReference type="Pfam" id="PF18962">
    <property type="entry name" value="Por_Secre_tail"/>
    <property type="match status" value="1"/>
</dbReference>
<feature type="domain" description="Secretion system C-terminal sorting" evidence="2">
    <location>
        <begin position="273"/>
        <end position="332"/>
    </location>
</feature>